<keyword evidence="1" id="KW-0418">Kinase</keyword>
<organism evidence="1 2">
    <name type="scientific">Thermoanaerobacter thermohydrosulfuricus</name>
    <name type="common">Clostridium thermohydrosulfuricum</name>
    <dbReference type="NCBI Taxonomy" id="1516"/>
    <lineage>
        <taxon>Bacteria</taxon>
        <taxon>Bacillati</taxon>
        <taxon>Bacillota</taxon>
        <taxon>Clostridia</taxon>
        <taxon>Thermoanaerobacterales</taxon>
        <taxon>Thermoanaerobacteraceae</taxon>
        <taxon>Thermoanaerobacter</taxon>
    </lineage>
</organism>
<proteinExistence type="predicted"/>
<accession>A0A1G7VKS0</accession>
<keyword evidence="1" id="KW-0808">Transferase</keyword>
<reference evidence="1 2" key="1">
    <citation type="submission" date="2016-10" db="EMBL/GenBank/DDBJ databases">
        <authorList>
            <person name="de Groot N.N."/>
        </authorList>
    </citation>
    <scope>NUCLEOTIDE SEQUENCE [LARGE SCALE GENOMIC DNA]</scope>
    <source>
        <strain evidence="1 2">DSM 569</strain>
    </source>
</reference>
<name>A0A1G7VKS0_THETY</name>
<dbReference type="InterPro" id="IPR011009">
    <property type="entry name" value="Kinase-like_dom_sf"/>
</dbReference>
<gene>
    <name evidence="1" type="ORF">SAMN04244560_02625</name>
</gene>
<protein>
    <submittedName>
        <fullName evidence="1">Trehalose synthase-fused probable maltokinase</fullName>
    </submittedName>
</protein>
<dbReference type="Gene3D" id="3.90.1200.10">
    <property type="match status" value="1"/>
</dbReference>
<sequence length="525" mass="61025">MYIGKTFNFEDIPTKLKDIIKNIDKDNFKKFRWFQEKAYNILDIFLFDYAILSKKEAEIIIAAIIAFVVKAPTSKKEITLLYYVPLIITPYFRNNDLIDIIESPNLKAFIYDGIDDINYAKFLNKALSEETVIKFESGAQLIPYNLKKDDIYNSRRLSNKSSNSLTFLQKDEIIKTYRKFVKGVNPDLEMTFELKNAGFGNVQDIRGYFLYEDSSGDRYTVAIIVEHIKNMGDMWQYTQEYLSSVISTLSDYEEIEESYVEGYLSNYFEEVREIARIIADMHIKLSYIDKEDFAKRNVEISDVEEVLKSIKNNFAKLLNFIKLSTFDEQITSMIEEIVKQQEFLMSKLEEFKDTAVFGKYIRCHGDLHLEQILKTEEGYVIIDFEGEPTKPIEVRRKKISPLKDVAGMVRSFSYAAYAAYFNYLNAKGKLQDEKIEKVLSVWEEAVTETFVENYLELVTSEAPDIIPEGENFDKALAIFKLDKALFEGIYEVNNRPSWFKIPLKGILGCIEDLKLEKHGSEVNYG</sequence>
<dbReference type="SUPFAM" id="SSF56112">
    <property type="entry name" value="Protein kinase-like (PK-like)"/>
    <property type="match status" value="1"/>
</dbReference>
<evidence type="ECO:0000313" key="1">
    <source>
        <dbReference type="EMBL" id="SDG60277.1"/>
    </source>
</evidence>
<dbReference type="AlphaFoldDB" id="A0A1G7VKS0"/>
<dbReference type="RefSeq" id="WP_074592917.1">
    <property type="nucleotide sequence ID" value="NZ_FNBS01000096.1"/>
</dbReference>
<dbReference type="EMBL" id="FNBS01000096">
    <property type="protein sequence ID" value="SDG60277.1"/>
    <property type="molecule type" value="Genomic_DNA"/>
</dbReference>
<dbReference type="GO" id="GO:0016301">
    <property type="term" value="F:kinase activity"/>
    <property type="evidence" value="ECO:0007669"/>
    <property type="project" value="UniProtKB-KW"/>
</dbReference>
<evidence type="ECO:0000313" key="2">
    <source>
        <dbReference type="Proteomes" id="UP000183404"/>
    </source>
</evidence>
<dbReference type="Proteomes" id="UP000183404">
    <property type="component" value="Unassembled WGS sequence"/>
</dbReference>